<dbReference type="PANTHER" id="PTHR31213:SF204">
    <property type="entry name" value="BET V I_MAJOR LATEX PROTEIN DOMAIN-CONTAINING PROTEIN"/>
    <property type="match status" value="1"/>
</dbReference>
<dbReference type="KEGG" id="pop:7477190"/>
<dbReference type="GO" id="GO:0009738">
    <property type="term" value="P:abscisic acid-activated signaling pathway"/>
    <property type="evidence" value="ECO:0000318"/>
    <property type="project" value="GO_Central"/>
</dbReference>
<dbReference type="Pfam" id="PF00407">
    <property type="entry name" value="Bet_v_1"/>
    <property type="match status" value="1"/>
</dbReference>
<dbReference type="Gene3D" id="3.30.530.20">
    <property type="match status" value="1"/>
</dbReference>
<dbReference type="Proteomes" id="UP000006729">
    <property type="component" value="Chromosome 10"/>
</dbReference>
<dbReference type="EMBL" id="CM009299">
    <property type="protein sequence ID" value="PNT13910.1"/>
    <property type="molecule type" value="Genomic_DNA"/>
</dbReference>
<protein>
    <recommendedName>
        <fullName evidence="4">Bet v I/Major latex protein domain-containing protein</fullName>
    </recommendedName>
</protein>
<dbReference type="GO" id="GO:0006952">
    <property type="term" value="P:defense response"/>
    <property type="evidence" value="ECO:0007669"/>
    <property type="project" value="UniProtKB-KW"/>
</dbReference>
<dbReference type="STRING" id="3694.B9HX01"/>
<dbReference type="InParanoid" id="B9HX01"/>
<dbReference type="GO" id="GO:0005737">
    <property type="term" value="C:cytoplasm"/>
    <property type="evidence" value="ECO:0000318"/>
    <property type="project" value="GO_Central"/>
</dbReference>
<dbReference type="CDD" id="cd07816">
    <property type="entry name" value="Bet_v1-like"/>
    <property type="match status" value="1"/>
</dbReference>
<organism evidence="5 6">
    <name type="scientific">Populus trichocarpa</name>
    <name type="common">Western balsam poplar</name>
    <name type="synonym">Populus balsamifera subsp. trichocarpa</name>
    <dbReference type="NCBI Taxonomy" id="3694"/>
    <lineage>
        <taxon>Eukaryota</taxon>
        <taxon>Viridiplantae</taxon>
        <taxon>Streptophyta</taxon>
        <taxon>Embryophyta</taxon>
        <taxon>Tracheophyta</taxon>
        <taxon>Spermatophyta</taxon>
        <taxon>Magnoliopsida</taxon>
        <taxon>eudicotyledons</taxon>
        <taxon>Gunneridae</taxon>
        <taxon>Pentapetalae</taxon>
        <taxon>rosids</taxon>
        <taxon>fabids</taxon>
        <taxon>Malpighiales</taxon>
        <taxon>Salicaceae</taxon>
        <taxon>Saliceae</taxon>
        <taxon>Populus</taxon>
    </lineage>
</organism>
<dbReference type="InterPro" id="IPR024949">
    <property type="entry name" value="Bet_v_I_allergen"/>
</dbReference>
<dbReference type="PRINTS" id="PR00634">
    <property type="entry name" value="BETALLERGEN"/>
</dbReference>
<dbReference type="OrthoDB" id="1879545at2759"/>
<dbReference type="InterPro" id="IPR050279">
    <property type="entry name" value="Plant_def-hormone_signal"/>
</dbReference>
<dbReference type="InterPro" id="IPR023393">
    <property type="entry name" value="START-like_dom_sf"/>
</dbReference>
<keyword evidence="2" id="KW-0611">Plant defense</keyword>
<dbReference type="GO" id="GO:0004864">
    <property type="term" value="F:protein phosphatase inhibitor activity"/>
    <property type="evidence" value="ECO:0000318"/>
    <property type="project" value="GO_Central"/>
</dbReference>
<keyword evidence="6" id="KW-1185">Reference proteome</keyword>
<dbReference type="HOGENOM" id="CLU_081988_2_0_1"/>
<dbReference type="eggNOG" id="ENOG502RXTQ">
    <property type="taxonomic scope" value="Eukaryota"/>
</dbReference>
<dbReference type="FunFam" id="3.30.530.20:FF:000007">
    <property type="entry name" value="Major pollen allergen Bet v 1-A"/>
    <property type="match status" value="1"/>
</dbReference>
<dbReference type="InterPro" id="IPR000916">
    <property type="entry name" value="Bet_v_I/MLP"/>
</dbReference>
<dbReference type="GO" id="GO:0005634">
    <property type="term" value="C:nucleus"/>
    <property type="evidence" value="ECO:0000318"/>
    <property type="project" value="GO_Central"/>
</dbReference>
<evidence type="ECO:0000256" key="3">
    <source>
        <dbReference type="ARBA" id="ARBA00023265"/>
    </source>
</evidence>
<accession>B9HX01</accession>
<dbReference type="SUPFAM" id="SSF55961">
    <property type="entry name" value="Bet v1-like"/>
    <property type="match status" value="1"/>
</dbReference>
<dbReference type="GO" id="GO:0038023">
    <property type="term" value="F:signaling receptor activity"/>
    <property type="evidence" value="ECO:0000318"/>
    <property type="project" value="GO_Central"/>
</dbReference>
<dbReference type="GO" id="GO:0010427">
    <property type="term" value="F:abscisic acid binding"/>
    <property type="evidence" value="ECO:0000318"/>
    <property type="project" value="GO_Central"/>
</dbReference>
<name>B9HX01_POPTR</name>
<evidence type="ECO:0000259" key="4">
    <source>
        <dbReference type="Pfam" id="PF00407"/>
    </source>
</evidence>
<evidence type="ECO:0000313" key="5">
    <source>
        <dbReference type="EMBL" id="PNT13910.1"/>
    </source>
</evidence>
<evidence type="ECO:0000256" key="2">
    <source>
        <dbReference type="ARBA" id="ARBA00022821"/>
    </source>
</evidence>
<proteinExistence type="inferred from homology"/>
<reference evidence="5 6" key="1">
    <citation type="journal article" date="2006" name="Science">
        <title>The genome of black cottonwood, Populus trichocarpa (Torr. &amp; Gray).</title>
        <authorList>
            <person name="Tuskan G.A."/>
            <person name="Difazio S."/>
            <person name="Jansson S."/>
            <person name="Bohlmann J."/>
            <person name="Grigoriev I."/>
            <person name="Hellsten U."/>
            <person name="Putnam N."/>
            <person name="Ralph S."/>
            <person name="Rombauts S."/>
            <person name="Salamov A."/>
            <person name="Schein J."/>
            <person name="Sterck L."/>
            <person name="Aerts A."/>
            <person name="Bhalerao R.R."/>
            <person name="Bhalerao R.P."/>
            <person name="Blaudez D."/>
            <person name="Boerjan W."/>
            <person name="Brun A."/>
            <person name="Brunner A."/>
            <person name="Busov V."/>
            <person name="Campbell M."/>
            <person name="Carlson J."/>
            <person name="Chalot M."/>
            <person name="Chapman J."/>
            <person name="Chen G.L."/>
            <person name="Cooper D."/>
            <person name="Coutinho P.M."/>
            <person name="Couturier J."/>
            <person name="Covert S."/>
            <person name="Cronk Q."/>
            <person name="Cunningham R."/>
            <person name="Davis J."/>
            <person name="Degroeve S."/>
            <person name="Dejardin A."/>
            <person name="Depamphilis C."/>
            <person name="Detter J."/>
            <person name="Dirks B."/>
            <person name="Dubchak I."/>
            <person name="Duplessis S."/>
            <person name="Ehlting J."/>
            <person name="Ellis B."/>
            <person name="Gendler K."/>
            <person name="Goodstein D."/>
            <person name="Gribskov M."/>
            <person name="Grimwood J."/>
            <person name="Groover A."/>
            <person name="Gunter L."/>
            <person name="Hamberger B."/>
            <person name="Heinze B."/>
            <person name="Helariutta Y."/>
            <person name="Henrissat B."/>
            <person name="Holligan D."/>
            <person name="Holt R."/>
            <person name="Huang W."/>
            <person name="Islam-Faridi N."/>
            <person name="Jones S."/>
            <person name="Jones-Rhoades M."/>
            <person name="Jorgensen R."/>
            <person name="Joshi C."/>
            <person name="Kangasjarvi J."/>
            <person name="Karlsson J."/>
            <person name="Kelleher C."/>
            <person name="Kirkpatrick R."/>
            <person name="Kirst M."/>
            <person name="Kohler A."/>
            <person name="Kalluri U."/>
            <person name="Larimer F."/>
            <person name="Leebens-Mack J."/>
            <person name="Leple J.C."/>
            <person name="Locascio P."/>
            <person name="Lou Y."/>
            <person name="Lucas S."/>
            <person name="Martin F."/>
            <person name="Montanini B."/>
            <person name="Napoli C."/>
            <person name="Nelson D.R."/>
            <person name="Nelson C."/>
            <person name="Nieminen K."/>
            <person name="Nilsson O."/>
            <person name="Pereda V."/>
            <person name="Peter G."/>
            <person name="Philippe R."/>
            <person name="Pilate G."/>
            <person name="Poliakov A."/>
            <person name="Razumovskaya J."/>
            <person name="Richardson P."/>
            <person name="Rinaldi C."/>
            <person name="Ritland K."/>
            <person name="Rouze P."/>
            <person name="Ryaboy D."/>
            <person name="Schmutz J."/>
            <person name="Schrader J."/>
            <person name="Segerman B."/>
            <person name="Shin H."/>
            <person name="Siddiqui A."/>
            <person name="Sterky F."/>
            <person name="Terry A."/>
            <person name="Tsai C.J."/>
            <person name="Uberbacher E."/>
            <person name="Unneberg P."/>
            <person name="Vahala J."/>
            <person name="Wall K."/>
            <person name="Wessler S."/>
            <person name="Yang G."/>
            <person name="Yin T."/>
            <person name="Douglas C."/>
            <person name="Marra M."/>
            <person name="Sandberg G."/>
            <person name="Van de Peer Y."/>
            <person name="Rokhsar D."/>
        </authorList>
    </citation>
    <scope>NUCLEOTIDE SEQUENCE [LARGE SCALE GENOMIC DNA]</scope>
    <source>
        <strain evidence="6">cv. Nisqually</strain>
    </source>
</reference>
<feature type="domain" description="Bet v I/Major latex protein" evidence="4">
    <location>
        <begin position="1"/>
        <end position="139"/>
    </location>
</feature>
<comment type="similarity">
    <text evidence="1">Belongs to the BetVI family.</text>
</comment>
<sequence length="142" mass="15828">MGVIAYEREVNTTIPPAKMFKALAIDGNDIVAKVFPQAIKNIVNLDGDGGPGTIKQINFDEDKENFTYAYSMVEGDALTNKFHMRLNLSPPLKEDGSICRSSTKYYTIEDNEINKVEIKSDKERSMGVFKAIETYLLANPDA</sequence>
<dbReference type="AlphaFoldDB" id="B9HX01"/>
<gene>
    <name evidence="5" type="ORF">POPTR_010G000500</name>
</gene>
<dbReference type="PANTHER" id="PTHR31213">
    <property type="entry name" value="OS08G0374000 PROTEIN-RELATED"/>
    <property type="match status" value="1"/>
</dbReference>
<evidence type="ECO:0000313" key="6">
    <source>
        <dbReference type="Proteomes" id="UP000006729"/>
    </source>
</evidence>
<keyword evidence="3" id="KW-0568">Pathogenesis-related protein</keyword>
<evidence type="ECO:0000256" key="1">
    <source>
        <dbReference type="ARBA" id="ARBA00009744"/>
    </source>
</evidence>